<evidence type="ECO:0000313" key="6">
    <source>
        <dbReference type="Proteomes" id="UP000424462"/>
    </source>
</evidence>
<gene>
    <name evidence="5" type="ORF">COCCU_14505</name>
</gene>
<evidence type="ECO:0000313" key="5">
    <source>
        <dbReference type="EMBL" id="QGU08791.1"/>
    </source>
</evidence>
<dbReference type="Proteomes" id="UP000424462">
    <property type="component" value="Plasmid pCOCCU"/>
</dbReference>
<dbReference type="EMBL" id="CP046456">
    <property type="protein sequence ID" value="QGU08791.1"/>
    <property type="molecule type" value="Genomic_DNA"/>
</dbReference>
<dbReference type="Pfam" id="PF00149">
    <property type="entry name" value="Metallophos"/>
    <property type="match status" value="1"/>
</dbReference>
<keyword evidence="3" id="KW-0732">Signal</keyword>
<organism evidence="5 6">
    <name type="scientific">Corynebacterium occultum</name>
    <dbReference type="NCBI Taxonomy" id="2675219"/>
    <lineage>
        <taxon>Bacteria</taxon>
        <taxon>Bacillati</taxon>
        <taxon>Actinomycetota</taxon>
        <taxon>Actinomycetes</taxon>
        <taxon>Mycobacteriales</taxon>
        <taxon>Corynebacteriaceae</taxon>
        <taxon>Corynebacterium</taxon>
    </lineage>
</organism>
<protein>
    <submittedName>
        <fullName evidence="5">Calcineurin-like phosphoesterase</fullName>
    </submittedName>
</protein>
<dbReference type="RefSeq" id="WP_197088529.1">
    <property type="nucleotide sequence ID" value="NZ_CP046456.1"/>
</dbReference>
<dbReference type="InterPro" id="IPR029052">
    <property type="entry name" value="Metallo-depent_PP-like"/>
</dbReference>
<dbReference type="Gene3D" id="3.60.21.10">
    <property type="match status" value="1"/>
</dbReference>
<feature type="signal peptide" evidence="3">
    <location>
        <begin position="1"/>
        <end position="25"/>
    </location>
</feature>
<dbReference type="InterPro" id="IPR004843">
    <property type="entry name" value="Calcineurin-like_PHP"/>
</dbReference>
<evidence type="ECO:0000256" key="1">
    <source>
        <dbReference type="SAM" id="MobiDB-lite"/>
    </source>
</evidence>
<dbReference type="AlphaFoldDB" id="A0A6B8W832"/>
<feature type="domain" description="Calcineurin-like phosphoesterase" evidence="4">
    <location>
        <begin position="263"/>
        <end position="458"/>
    </location>
</feature>
<dbReference type="SUPFAM" id="SSF56300">
    <property type="entry name" value="Metallo-dependent phosphatases"/>
    <property type="match status" value="1"/>
</dbReference>
<keyword evidence="6" id="KW-1185">Reference proteome</keyword>
<geneLocation type="plasmid" evidence="6">
    <name>pcoccu</name>
</geneLocation>
<dbReference type="GO" id="GO:0016787">
    <property type="term" value="F:hydrolase activity"/>
    <property type="evidence" value="ECO:0007669"/>
    <property type="project" value="InterPro"/>
</dbReference>
<keyword evidence="2" id="KW-0472">Membrane</keyword>
<name>A0A6B8W832_9CORY</name>
<feature type="chain" id="PRO_5039063270" evidence="3">
    <location>
        <begin position="26"/>
        <end position="615"/>
    </location>
</feature>
<dbReference type="KEGG" id="cok:COCCU_14505"/>
<evidence type="ECO:0000256" key="3">
    <source>
        <dbReference type="SAM" id="SignalP"/>
    </source>
</evidence>
<feature type="transmembrane region" description="Helical" evidence="2">
    <location>
        <begin position="591"/>
        <end position="614"/>
    </location>
</feature>
<feature type="region of interest" description="Disordered" evidence="1">
    <location>
        <begin position="550"/>
        <end position="583"/>
    </location>
</feature>
<evidence type="ECO:0000259" key="4">
    <source>
        <dbReference type="Pfam" id="PF00149"/>
    </source>
</evidence>
<proteinExistence type="predicted"/>
<keyword evidence="2" id="KW-1133">Transmembrane helix</keyword>
<reference evidence="5 6" key="1">
    <citation type="submission" date="2019-11" db="EMBL/GenBank/DDBJ databases">
        <title>Complete genome sequence of Corynebacterium kalinowskii 1959, a novel Corynebacterium species isolated from soil of a small paddock in Vilsendorf, Germany.</title>
        <authorList>
            <person name="Schaffert L."/>
            <person name="Ruwe M."/>
            <person name="Milse J."/>
            <person name="Hanuschka K."/>
            <person name="Ortseifen V."/>
            <person name="Droste J."/>
            <person name="Brandt D."/>
            <person name="Schlueter L."/>
            <person name="Kutter Y."/>
            <person name="Vinke S."/>
            <person name="Viehoefer P."/>
            <person name="Jacob L."/>
            <person name="Luebke N.-C."/>
            <person name="Schulte-Berndt E."/>
            <person name="Hain C."/>
            <person name="Linder M."/>
            <person name="Schmidt P."/>
            <person name="Wollenschlaeger L."/>
            <person name="Luttermann T."/>
            <person name="Thieme E."/>
            <person name="Hassa J."/>
            <person name="Haak M."/>
            <person name="Wittchen M."/>
            <person name="Mentz A."/>
            <person name="Persicke M."/>
            <person name="Busche T."/>
            <person name="Ruckert C."/>
        </authorList>
    </citation>
    <scope>NUCLEOTIDE SEQUENCE [LARGE SCALE GENOMIC DNA]</scope>
    <source>
        <strain evidence="5 6">2039</strain>
        <plasmid evidence="6">pcoccu</plasmid>
    </source>
</reference>
<accession>A0A6B8W832</accession>
<feature type="region of interest" description="Disordered" evidence="1">
    <location>
        <begin position="59"/>
        <end position="81"/>
    </location>
</feature>
<sequence length="615" mass="66395" precursor="true">MSSHLAPSALISAALVATLVVPLGAAAPAGASSSQNPDTADQSDSVVFRESFDSVADRLTPRANDPDISEDTVGFTHTEPAGWSVRNDASMSEVGVEDWRGWTFTTPDYWVDAEDQMRDRFARSHEIIAVADSDEFADLPGDHSFETSLTSPQIDVSTLASVDLGFDSHYRSWAGQEATVTASFDGGAAKEVLRLDSTTVVDDYDGSVLNAHESATIEVPQGADSVEFTWNFKAEQNSWYWAIDSVSLTETLPAASGERTSAWVASDIQGHPQDFSHALADFNEVRPDASGLIVAGDIVDSGAAGEWDEIHQVMEEQAEILPGELIAAIGNHESYSADPWEVHENRFLDFAQRDQVWGEYILDGAGPDVPVLVLGQEEQRPPEVPMSEEQLSWFEERLDYWTEQGNQVLVVTHFPLGDTVSASWIPSYHDHHEHNDRLTQILGEHPNAVLLTGHTHYPAELGDWAVQRRTNDGHPDGFWAINTLAMHVEWDARGESTDSASEIVTGDINRGLTIDAYDDRLVVTARDFGAVDEHGAENDINEELRSVTIPNTIGHNGSQAGGDDDSGQPAPSELGSSSSSTTWPFGSSGGALGGLMSAIGGIAAAVANLVTSIFR</sequence>
<keyword evidence="5" id="KW-0614">Plasmid</keyword>
<feature type="compositionally biased region" description="Low complexity" evidence="1">
    <location>
        <begin position="567"/>
        <end position="583"/>
    </location>
</feature>
<evidence type="ECO:0000256" key="2">
    <source>
        <dbReference type="SAM" id="Phobius"/>
    </source>
</evidence>
<keyword evidence="2" id="KW-0812">Transmembrane</keyword>